<dbReference type="GO" id="GO:0006167">
    <property type="term" value="P:AMP biosynthetic process"/>
    <property type="evidence" value="ECO:0007669"/>
    <property type="project" value="TreeGrafter"/>
</dbReference>
<dbReference type="InterPro" id="IPR000086">
    <property type="entry name" value="NUDIX_hydrolase_dom"/>
</dbReference>
<dbReference type="PANTHER" id="PTHR21340:SF0">
    <property type="entry name" value="BIS(5'-NUCLEOSYL)-TETRAPHOSPHATASE [ASYMMETRICAL]"/>
    <property type="match status" value="1"/>
</dbReference>
<evidence type="ECO:0000313" key="9">
    <source>
        <dbReference type="Proteomes" id="UP000092461"/>
    </source>
</evidence>
<evidence type="ECO:0000313" key="7">
    <source>
        <dbReference type="EMBL" id="MBC1171071.1"/>
    </source>
</evidence>
<dbReference type="EnsemblMetazoa" id="LLOJ002776-RA">
    <property type="protein sequence ID" value="LLOJ002776-PA"/>
    <property type="gene ID" value="LLOJ002776"/>
</dbReference>
<accession>A0A1B0CEK6</accession>
<dbReference type="PANTHER" id="PTHR21340">
    <property type="entry name" value="DIADENOSINE 5,5-P1,P4-TETRAPHOSPHATE PYROPHOSPHOHYDROLASE MUTT"/>
    <property type="match status" value="1"/>
</dbReference>
<dbReference type="PROSITE" id="PS51462">
    <property type="entry name" value="NUDIX"/>
    <property type="match status" value="1"/>
</dbReference>
<dbReference type="VEuPathDB" id="VectorBase:LLOJ002776"/>
<keyword evidence="9" id="KW-1185">Reference proteome</keyword>
<proteinExistence type="inferred from homology"/>
<dbReference type="OrthoDB" id="276276at2759"/>
<evidence type="ECO:0000259" key="6">
    <source>
        <dbReference type="PROSITE" id="PS51462"/>
    </source>
</evidence>
<dbReference type="InterPro" id="IPR015797">
    <property type="entry name" value="NUDIX_hydrolase-like_dom_sf"/>
</dbReference>
<dbReference type="PROSITE" id="PS00893">
    <property type="entry name" value="NUDIX_BOX"/>
    <property type="match status" value="1"/>
</dbReference>
<evidence type="ECO:0000256" key="4">
    <source>
        <dbReference type="ARBA" id="ARBA00022801"/>
    </source>
</evidence>
<reference evidence="9" key="1">
    <citation type="submission" date="2012-05" db="EMBL/GenBank/DDBJ databases">
        <title>Whole Genome Assembly of Lutzomyia longipalpis.</title>
        <authorList>
            <person name="Richards S."/>
            <person name="Qu C."/>
            <person name="Dillon R."/>
            <person name="Worley K."/>
            <person name="Scherer S."/>
            <person name="Batterton M."/>
            <person name="Taylor A."/>
            <person name="Hawes A."/>
            <person name="Hernandez B."/>
            <person name="Kovar C."/>
            <person name="Mandapat C."/>
            <person name="Pham C."/>
            <person name="Qu C."/>
            <person name="Jing C."/>
            <person name="Bess C."/>
            <person name="Bandaranaike D."/>
            <person name="Ngo D."/>
            <person name="Ongeri F."/>
            <person name="Arias F."/>
            <person name="Lara F."/>
            <person name="Weissenberger G."/>
            <person name="Kamau G."/>
            <person name="Han H."/>
            <person name="Shen H."/>
            <person name="Dinh H."/>
            <person name="Khalil I."/>
            <person name="Jones J."/>
            <person name="Shafer J."/>
            <person name="Jayaseelan J."/>
            <person name="Quiroz J."/>
            <person name="Blankenburg K."/>
            <person name="Nguyen L."/>
            <person name="Jackson L."/>
            <person name="Francisco L."/>
            <person name="Tang L.-Y."/>
            <person name="Pu L.-L."/>
            <person name="Perales L."/>
            <person name="Lorensuhewa L."/>
            <person name="Munidasa M."/>
            <person name="Coyle M."/>
            <person name="Taylor M."/>
            <person name="Puazo M."/>
            <person name="Firestine M."/>
            <person name="Scheel M."/>
            <person name="Javaid M."/>
            <person name="Wang M."/>
            <person name="Li M."/>
            <person name="Tabassum N."/>
            <person name="Saada N."/>
            <person name="Osuji N."/>
            <person name="Aqrawi P."/>
            <person name="Fu Q."/>
            <person name="Thornton R."/>
            <person name="Raj R."/>
            <person name="Goodspeed R."/>
            <person name="Mata R."/>
            <person name="Najjar R."/>
            <person name="Gubbala S."/>
            <person name="Lee S."/>
            <person name="Denson S."/>
            <person name="Patil S."/>
            <person name="Macmil S."/>
            <person name="Qi S."/>
            <person name="Matskevitch T."/>
            <person name="Palculict T."/>
            <person name="Mathew T."/>
            <person name="Vee V."/>
            <person name="Velamala V."/>
            <person name="Korchina V."/>
            <person name="Cai W."/>
            <person name="Liu W."/>
            <person name="Dai W."/>
            <person name="Zou X."/>
            <person name="Zhu Y."/>
            <person name="Zhang Y."/>
            <person name="Wu Y.-Q."/>
            <person name="Xin Y."/>
            <person name="Nazarath L."/>
            <person name="Kovar C."/>
            <person name="Han Y."/>
            <person name="Muzny D."/>
            <person name="Gibbs R."/>
        </authorList>
    </citation>
    <scope>NUCLEOTIDE SEQUENCE [LARGE SCALE GENOMIC DNA]</scope>
    <source>
        <strain evidence="9">Jacobina</strain>
    </source>
</reference>
<dbReference type="RefSeq" id="XP_055683103.1">
    <property type="nucleotide sequence ID" value="XM_055827128.1"/>
</dbReference>
<dbReference type="GO" id="GO:0006754">
    <property type="term" value="P:ATP biosynthetic process"/>
    <property type="evidence" value="ECO:0007669"/>
    <property type="project" value="TreeGrafter"/>
</dbReference>
<comment type="similarity">
    <text evidence="1">Belongs to the Nudix hydrolase family.</text>
</comment>
<dbReference type="KEGG" id="lll:129789977"/>
<dbReference type="GO" id="GO:0004081">
    <property type="term" value="F:bis(5'-nucleosyl)-tetraphosphatase (asymmetrical) activity"/>
    <property type="evidence" value="ECO:0007669"/>
    <property type="project" value="TreeGrafter"/>
</dbReference>
<dbReference type="VEuPathDB" id="VectorBase:LLONM1_007074"/>
<dbReference type="PRINTS" id="PR01405">
    <property type="entry name" value="TETRPHPHTASE"/>
</dbReference>
<dbReference type="InterPro" id="IPR051325">
    <property type="entry name" value="Nudix_hydrolase_domain"/>
</dbReference>
<keyword evidence="4 7" id="KW-0378">Hydrolase</keyword>
<dbReference type="GO" id="GO:0000166">
    <property type="term" value="F:nucleotide binding"/>
    <property type="evidence" value="ECO:0007669"/>
    <property type="project" value="UniProtKB-KW"/>
</dbReference>
<dbReference type="InterPro" id="IPR003565">
    <property type="entry name" value="Tetra_PHTase"/>
</dbReference>
<evidence type="ECO:0000256" key="3">
    <source>
        <dbReference type="ARBA" id="ARBA00022741"/>
    </source>
</evidence>
<dbReference type="CTD" id="136031375"/>
<feature type="domain" description="Nudix hydrolase" evidence="6">
    <location>
        <begin position="2"/>
        <end position="142"/>
    </location>
</feature>
<evidence type="ECO:0000256" key="1">
    <source>
        <dbReference type="ARBA" id="ARBA00005582"/>
    </source>
</evidence>
<reference evidence="8" key="3">
    <citation type="submission" date="2020-05" db="UniProtKB">
        <authorList>
            <consortium name="EnsemblMetazoa"/>
        </authorList>
    </citation>
    <scope>IDENTIFICATION</scope>
    <source>
        <strain evidence="8">Jacobina</strain>
    </source>
</reference>
<dbReference type="AlphaFoldDB" id="A0A1B0CEK6"/>
<dbReference type="InterPro" id="IPR020084">
    <property type="entry name" value="NUDIX_hydrolase_CS"/>
</dbReference>
<sequence length="142" mass="16546">MGKEVAAGFLLFRRLNNQIEYLLLKASYGTGHWTPPKGHLESGETEFEAALRETKEEAGYNEEDMKIFNSHSHEMHYPVKGQDKKVVYWLAELVDPHKEPQLSNEHIARKWLPKDEAIALSGFKNFEDMVNKYDEIIRKEQL</sequence>
<name>A0A1B0CEK6_LUTLO</name>
<dbReference type="Pfam" id="PF00293">
    <property type="entry name" value="NUDIX"/>
    <property type="match status" value="1"/>
</dbReference>
<dbReference type="EMBL" id="AJWK01008963">
    <property type="status" value="NOT_ANNOTATED_CDS"/>
    <property type="molecule type" value="Genomic_DNA"/>
</dbReference>
<dbReference type="CDD" id="cd03428">
    <property type="entry name" value="NUDIX_Ap4A_Nudt2"/>
    <property type="match status" value="1"/>
</dbReference>
<evidence type="ECO:0000256" key="2">
    <source>
        <dbReference type="ARBA" id="ARBA00018911"/>
    </source>
</evidence>
<organism evidence="8 9">
    <name type="scientific">Lutzomyia longipalpis</name>
    <name type="common">Sand fly</name>
    <dbReference type="NCBI Taxonomy" id="7200"/>
    <lineage>
        <taxon>Eukaryota</taxon>
        <taxon>Metazoa</taxon>
        <taxon>Ecdysozoa</taxon>
        <taxon>Arthropoda</taxon>
        <taxon>Hexapoda</taxon>
        <taxon>Insecta</taxon>
        <taxon>Pterygota</taxon>
        <taxon>Neoptera</taxon>
        <taxon>Endopterygota</taxon>
        <taxon>Diptera</taxon>
        <taxon>Nematocera</taxon>
        <taxon>Psychodoidea</taxon>
        <taxon>Psychodidae</taxon>
        <taxon>Lutzomyia</taxon>
        <taxon>Lutzomyia</taxon>
    </lineage>
</organism>
<dbReference type="EMBL" id="GITU01002368">
    <property type="protein sequence ID" value="MBC1171071.1"/>
    <property type="molecule type" value="Transcribed_RNA"/>
</dbReference>
<evidence type="ECO:0000256" key="5">
    <source>
        <dbReference type="ARBA" id="ARBA00032644"/>
    </source>
</evidence>
<dbReference type="SUPFAM" id="SSF55811">
    <property type="entry name" value="Nudix"/>
    <property type="match status" value="1"/>
</dbReference>
<dbReference type="Gene3D" id="3.90.79.10">
    <property type="entry name" value="Nucleoside Triphosphate Pyrophosphohydrolase"/>
    <property type="match status" value="1"/>
</dbReference>
<protein>
    <recommendedName>
        <fullName evidence="2">Bis(5'-nucleosyl)-tetraphosphatase [asymmetrical]</fullName>
    </recommendedName>
    <alternativeName>
        <fullName evidence="5">Diadenosine 5',5'''-P1,P4-tetraphosphate asymmetrical hydrolase</fullName>
    </alternativeName>
</protein>
<reference evidence="7" key="2">
    <citation type="journal article" date="2020" name="BMC">
        <title>Leishmania infection induces a limited differential gene expression in the sand fly midgut.</title>
        <authorList>
            <person name="Coutinho-Abreu I.V."/>
            <person name="Serafim T.D."/>
            <person name="Meneses C."/>
            <person name="Kamhawi S."/>
            <person name="Oliveira F."/>
            <person name="Valenzuela J.G."/>
        </authorList>
    </citation>
    <scope>NUCLEOTIDE SEQUENCE</scope>
    <source>
        <strain evidence="7">Jacobina</strain>
        <tissue evidence="7">Midgut</tissue>
    </source>
</reference>
<dbReference type="Proteomes" id="UP000092461">
    <property type="component" value="Unassembled WGS sequence"/>
</dbReference>
<dbReference type="GeneID" id="129789977"/>
<evidence type="ECO:0000313" key="8">
    <source>
        <dbReference type="EnsemblMetazoa" id="LLOJ002776-PA"/>
    </source>
</evidence>
<keyword evidence="3" id="KW-0547">Nucleotide-binding</keyword>